<dbReference type="Pfam" id="PF01464">
    <property type="entry name" value="SLT"/>
    <property type="match status" value="1"/>
</dbReference>
<keyword evidence="5" id="KW-0812">Transmembrane</keyword>
<organism evidence="7 8">
    <name type="scientific">Clostridium perfringens</name>
    <dbReference type="NCBI Taxonomy" id="1502"/>
    <lineage>
        <taxon>Bacteria</taxon>
        <taxon>Bacillati</taxon>
        <taxon>Bacillota</taxon>
        <taxon>Clostridia</taxon>
        <taxon>Eubacteriales</taxon>
        <taxon>Clostridiaceae</taxon>
        <taxon>Clostridium</taxon>
    </lineage>
</organism>
<dbReference type="SUPFAM" id="SSF53955">
    <property type="entry name" value="Lysozyme-like"/>
    <property type="match status" value="1"/>
</dbReference>
<dbReference type="RefSeq" id="WP_061426482.1">
    <property type="nucleotide sequence ID" value="NZ_CATNZO010000001.1"/>
</dbReference>
<evidence type="ECO:0000313" key="7">
    <source>
        <dbReference type="EMBL" id="AMN34790.1"/>
    </source>
</evidence>
<keyword evidence="5" id="KW-0472">Membrane</keyword>
<dbReference type="EMBL" id="CP010994">
    <property type="protein sequence ID" value="AMN34790.1"/>
    <property type="molecule type" value="Genomic_DNA"/>
</dbReference>
<dbReference type="PATRIC" id="fig|1502.177.peg.619"/>
<dbReference type="PANTHER" id="PTHR47053:SF1">
    <property type="entry name" value="MUREIN DD-ENDOPEPTIDASE MEPH-RELATED"/>
    <property type="match status" value="1"/>
</dbReference>
<protein>
    <submittedName>
        <fullName evidence="7">Cell wall-binding protein</fullName>
    </submittedName>
</protein>
<keyword evidence="3" id="KW-0378">Hydrolase</keyword>
<reference evidence="7 8" key="1">
    <citation type="journal article" date="2016" name="PLoS ONE">
        <title>Plasmid Characterization and Chromosome Analysis of Two netF+ Clostridium perfringens Isolates Associated with Foal and Canine Necrotizing Enteritis.</title>
        <authorList>
            <person name="Mehdizadeh Gohari I."/>
            <person name="Kropinski A.M."/>
            <person name="Weese S.J."/>
            <person name="Parreira V.R."/>
            <person name="Whitehead A.E."/>
            <person name="Boerlin P."/>
            <person name="Prescott J.F."/>
        </authorList>
    </citation>
    <scope>NUCLEOTIDE SEQUENCE [LARGE SCALE GENOMIC DNA]</scope>
    <source>
        <strain evidence="7 8">JP838</strain>
    </source>
</reference>
<gene>
    <name evidence="7" type="ORF">JFP838_03160</name>
</gene>
<dbReference type="InterPro" id="IPR023346">
    <property type="entry name" value="Lysozyme-like_dom_sf"/>
</dbReference>
<keyword evidence="4" id="KW-0788">Thiol protease</keyword>
<evidence type="ECO:0000256" key="3">
    <source>
        <dbReference type="ARBA" id="ARBA00022801"/>
    </source>
</evidence>
<evidence type="ECO:0000256" key="1">
    <source>
        <dbReference type="ARBA" id="ARBA00007074"/>
    </source>
</evidence>
<dbReference type="Proteomes" id="UP000070260">
    <property type="component" value="Chromosome"/>
</dbReference>
<accession>A0A127EFR3</accession>
<dbReference type="Gene3D" id="1.10.530.10">
    <property type="match status" value="1"/>
</dbReference>
<feature type="transmembrane region" description="Helical" evidence="5">
    <location>
        <begin position="9"/>
        <end position="35"/>
    </location>
</feature>
<evidence type="ECO:0000259" key="6">
    <source>
        <dbReference type="PROSITE" id="PS51935"/>
    </source>
</evidence>
<dbReference type="GO" id="GO:0006508">
    <property type="term" value="P:proteolysis"/>
    <property type="evidence" value="ECO:0007669"/>
    <property type="project" value="UniProtKB-KW"/>
</dbReference>
<dbReference type="Pfam" id="PF00877">
    <property type="entry name" value="NLPC_P60"/>
    <property type="match status" value="1"/>
</dbReference>
<evidence type="ECO:0000256" key="5">
    <source>
        <dbReference type="SAM" id="Phobius"/>
    </source>
</evidence>
<keyword evidence="2" id="KW-0645">Protease</keyword>
<keyword evidence="5" id="KW-1133">Transmembrane helix</keyword>
<dbReference type="PANTHER" id="PTHR47053">
    <property type="entry name" value="MUREIN DD-ENDOPEPTIDASE MEPH-RELATED"/>
    <property type="match status" value="1"/>
</dbReference>
<dbReference type="OrthoDB" id="9815002at2"/>
<dbReference type="InterPro" id="IPR051202">
    <property type="entry name" value="Peptidase_C40"/>
</dbReference>
<feature type="domain" description="NlpC/P60" evidence="6">
    <location>
        <begin position="251"/>
        <end position="382"/>
    </location>
</feature>
<evidence type="ECO:0000256" key="4">
    <source>
        <dbReference type="ARBA" id="ARBA00022807"/>
    </source>
</evidence>
<dbReference type="InterPro" id="IPR000064">
    <property type="entry name" value="NLP_P60_dom"/>
</dbReference>
<name>A0A127EFR3_CLOPF</name>
<proteinExistence type="inferred from homology"/>
<dbReference type="InterPro" id="IPR038765">
    <property type="entry name" value="Papain-like_cys_pep_sf"/>
</dbReference>
<dbReference type="InterPro" id="IPR008258">
    <property type="entry name" value="Transglycosylase_SLT_dom_1"/>
</dbReference>
<evidence type="ECO:0000313" key="8">
    <source>
        <dbReference type="Proteomes" id="UP000070260"/>
    </source>
</evidence>
<dbReference type="Gene3D" id="3.90.1720.10">
    <property type="entry name" value="endopeptidase domain like (from Nostoc punctiforme)"/>
    <property type="match status" value="1"/>
</dbReference>
<comment type="similarity">
    <text evidence="1">Belongs to the peptidase C40 family.</text>
</comment>
<dbReference type="AlphaFoldDB" id="A0A127EFR3"/>
<sequence length="384" mass="42612">MSKKIIKKIIVTIGISNCLVFFLATIIMIGVVGIVGESNKKNYSNITDIGAMGVPLEFVPYFNETAELVGIPNWVLCAIAKQESDFNPNCASPDGAYGIMQQQKFDFGGGDIFKYYMDYGLADLYRQVGYSFTDSDNMWDIFLTDARAQIIAGGFETMYYANYVLYRKGIIGVQKFNNVENMKLIDWNASENDPNFREILRRIFACYNGGQGYGMEVDLDKAQNNYPNKVFQYAMEFRNAGITGSGTAGDNEIIEKAIEAGMKWVSKSPYVWGGGRNQSDVDAGRFDCSSLVHYCYASAGVQLGDRSSVTTWTLLELGRAVSPSEMKRGDLLFFDTAGRNGHVGIWLGDSKFLNDSSSKGVSIGDLNSPYWSSNFNGNVRRVVE</sequence>
<dbReference type="PROSITE" id="PS51935">
    <property type="entry name" value="NLPC_P60"/>
    <property type="match status" value="1"/>
</dbReference>
<dbReference type="SUPFAM" id="SSF54001">
    <property type="entry name" value="Cysteine proteinases"/>
    <property type="match status" value="1"/>
</dbReference>
<evidence type="ECO:0000256" key="2">
    <source>
        <dbReference type="ARBA" id="ARBA00022670"/>
    </source>
</evidence>
<dbReference type="GO" id="GO:0008234">
    <property type="term" value="F:cysteine-type peptidase activity"/>
    <property type="evidence" value="ECO:0007669"/>
    <property type="project" value="UniProtKB-KW"/>
</dbReference>